<dbReference type="SUPFAM" id="SSF55729">
    <property type="entry name" value="Acyl-CoA N-acyltransferases (Nat)"/>
    <property type="match status" value="1"/>
</dbReference>
<dbReference type="Gene3D" id="3.40.630.30">
    <property type="match status" value="1"/>
</dbReference>
<dbReference type="GO" id="GO:0016747">
    <property type="term" value="F:acyltransferase activity, transferring groups other than amino-acyl groups"/>
    <property type="evidence" value="ECO:0007669"/>
    <property type="project" value="InterPro"/>
</dbReference>
<evidence type="ECO:0000313" key="4">
    <source>
        <dbReference type="EMBL" id="RKE94759.1"/>
    </source>
</evidence>
<dbReference type="PANTHER" id="PTHR42919:SF8">
    <property type="entry name" value="N-ALPHA-ACETYLTRANSFERASE 50"/>
    <property type="match status" value="1"/>
</dbReference>
<comment type="caution">
    <text evidence="4">The sequence shown here is derived from an EMBL/GenBank/DDBJ whole genome shotgun (WGS) entry which is preliminary data.</text>
</comment>
<feature type="domain" description="N-acetyltransferase" evidence="3">
    <location>
        <begin position="14"/>
        <end position="164"/>
    </location>
</feature>
<accession>A0A420DKM1</accession>
<sequence length="164" mass="18944">MTELILAKNESDFKTIAKLAHTIWHHHYEPIIGINQVEYMLDKFQSIEAIKSQINDGYEYYLVNYNSTSVGYISIKKDDDALFLSKIYVLSDYRGKKIGKTAMQFISDRAKNLNCNTIRLTVNKYNTNSIKAYERLGFKTIEALVIDIGNGYIMDDYKMEKTIG</sequence>
<evidence type="ECO:0000256" key="2">
    <source>
        <dbReference type="ARBA" id="ARBA00023315"/>
    </source>
</evidence>
<dbReference type="OrthoDB" id="9800604at2"/>
<dbReference type="Proteomes" id="UP000284892">
    <property type="component" value="Unassembled WGS sequence"/>
</dbReference>
<evidence type="ECO:0000313" key="5">
    <source>
        <dbReference type="Proteomes" id="UP000284892"/>
    </source>
</evidence>
<evidence type="ECO:0000256" key="1">
    <source>
        <dbReference type="ARBA" id="ARBA00022679"/>
    </source>
</evidence>
<proteinExistence type="predicted"/>
<dbReference type="AlphaFoldDB" id="A0A420DKM1"/>
<reference evidence="4 5" key="1">
    <citation type="submission" date="2018-09" db="EMBL/GenBank/DDBJ databases">
        <title>Genomic Encyclopedia of Archaeal and Bacterial Type Strains, Phase II (KMG-II): from individual species to whole genera.</title>
        <authorList>
            <person name="Goeker M."/>
        </authorList>
    </citation>
    <scope>NUCLEOTIDE SEQUENCE [LARGE SCALE GENOMIC DNA]</scope>
    <source>
        <strain evidence="4 5">DSM 26283</strain>
    </source>
</reference>
<protein>
    <submittedName>
        <fullName evidence="4">RimJ/RimL family protein N-acetyltransferase</fullName>
    </submittedName>
</protein>
<dbReference type="CDD" id="cd04301">
    <property type="entry name" value="NAT_SF"/>
    <property type="match status" value="1"/>
</dbReference>
<dbReference type="Pfam" id="PF00583">
    <property type="entry name" value="Acetyltransf_1"/>
    <property type="match status" value="1"/>
</dbReference>
<keyword evidence="2" id="KW-0012">Acyltransferase</keyword>
<gene>
    <name evidence="4" type="ORF">BXY80_1771</name>
</gene>
<keyword evidence="5" id="KW-1185">Reference proteome</keyword>
<dbReference type="InterPro" id="IPR000182">
    <property type="entry name" value="GNAT_dom"/>
</dbReference>
<dbReference type="RefSeq" id="WP_120201063.1">
    <property type="nucleotide sequence ID" value="NZ_RAQJ01000003.1"/>
</dbReference>
<keyword evidence="1 4" id="KW-0808">Transferase</keyword>
<dbReference type="InterPro" id="IPR016181">
    <property type="entry name" value="Acyl_CoA_acyltransferase"/>
</dbReference>
<dbReference type="PANTHER" id="PTHR42919">
    <property type="entry name" value="N-ALPHA-ACETYLTRANSFERASE"/>
    <property type="match status" value="1"/>
</dbReference>
<dbReference type="PROSITE" id="PS51186">
    <property type="entry name" value="GNAT"/>
    <property type="match status" value="1"/>
</dbReference>
<evidence type="ECO:0000259" key="3">
    <source>
        <dbReference type="PROSITE" id="PS51186"/>
    </source>
</evidence>
<dbReference type="EMBL" id="RAQJ01000003">
    <property type="protein sequence ID" value="RKE94759.1"/>
    <property type="molecule type" value="Genomic_DNA"/>
</dbReference>
<dbReference type="InterPro" id="IPR051556">
    <property type="entry name" value="N-term/lysine_N-AcTrnsfr"/>
</dbReference>
<organism evidence="4 5">
    <name type="scientific">Ichthyenterobacterium magnum</name>
    <dbReference type="NCBI Taxonomy" id="1230530"/>
    <lineage>
        <taxon>Bacteria</taxon>
        <taxon>Pseudomonadati</taxon>
        <taxon>Bacteroidota</taxon>
        <taxon>Flavobacteriia</taxon>
        <taxon>Flavobacteriales</taxon>
        <taxon>Flavobacteriaceae</taxon>
        <taxon>Ichthyenterobacterium</taxon>
    </lineage>
</organism>
<name>A0A420DKM1_9FLAO</name>